<dbReference type="EMBL" id="BARS01014522">
    <property type="protein sequence ID" value="GAF94233.1"/>
    <property type="molecule type" value="Genomic_DNA"/>
</dbReference>
<feature type="region of interest" description="Disordered" evidence="1">
    <location>
        <begin position="36"/>
        <end position="55"/>
    </location>
</feature>
<name>X0TKZ8_9ZZZZ</name>
<evidence type="ECO:0000256" key="1">
    <source>
        <dbReference type="SAM" id="MobiDB-lite"/>
    </source>
</evidence>
<feature type="non-terminal residue" evidence="2">
    <location>
        <position position="55"/>
    </location>
</feature>
<reference evidence="2" key="1">
    <citation type="journal article" date="2014" name="Front. Microbiol.">
        <title>High frequency of phylogenetically diverse reductive dehalogenase-homologous genes in deep subseafloor sedimentary metagenomes.</title>
        <authorList>
            <person name="Kawai M."/>
            <person name="Futagami T."/>
            <person name="Toyoda A."/>
            <person name="Takaki Y."/>
            <person name="Nishi S."/>
            <person name="Hori S."/>
            <person name="Arai W."/>
            <person name="Tsubouchi T."/>
            <person name="Morono Y."/>
            <person name="Uchiyama I."/>
            <person name="Ito T."/>
            <person name="Fujiyama A."/>
            <person name="Inagaki F."/>
            <person name="Takami H."/>
        </authorList>
    </citation>
    <scope>NUCLEOTIDE SEQUENCE</scope>
    <source>
        <strain evidence="2">Expedition CK06-06</strain>
    </source>
</reference>
<evidence type="ECO:0000313" key="2">
    <source>
        <dbReference type="EMBL" id="GAF94233.1"/>
    </source>
</evidence>
<accession>X0TKZ8</accession>
<organism evidence="2">
    <name type="scientific">marine sediment metagenome</name>
    <dbReference type="NCBI Taxonomy" id="412755"/>
    <lineage>
        <taxon>unclassified sequences</taxon>
        <taxon>metagenomes</taxon>
        <taxon>ecological metagenomes</taxon>
    </lineage>
</organism>
<sequence>AGNATVHVRSPHGMEISAIPLLFSRLPASAAVQGGALVGRGTSPPAHDHMVNAQR</sequence>
<protein>
    <submittedName>
        <fullName evidence="2">Uncharacterized protein</fullName>
    </submittedName>
</protein>
<proteinExistence type="predicted"/>
<gene>
    <name evidence="2" type="ORF">S01H1_24408</name>
</gene>
<feature type="compositionally biased region" description="Basic and acidic residues" evidence="1">
    <location>
        <begin position="46"/>
        <end position="55"/>
    </location>
</feature>
<feature type="non-terminal residue" evidence="2">
    <location>
        <position position="1"/>
    </location>
</feature>
<comment type="caution">
    <text evidence="2">The sequence shown here is derived from an EMBL/GenBank/DDBJ whole genome shotgun (WGS) entry which is preliminary data.</text>
</comment>
<dbReference type="AlphaFoldDB" id="X0TKZ8"/>